<dbReference type="GO" id="GO:0030674">
    <property type="term" value="F:protein-macromolecule adaptor activity"/>
    <property type="evidence" value="ECO:0007669"/>
    <property type="project" value="TreeGrafter"/>
</dbReference>
<dbReference type="eggNOG" id="ENOG502SCGX">
    <property type="taxonomic scope" value="Eukaryota"/>
</dbReference>
<dbReference type="PANTHER" id="PTHR40422">
    <property type="entry name" value="TRANSLATION MACHINERY-ASSOCIATED PROTEIN 17"/>
    <property type="match status" value="1"/>
</dbReference>
<feature type="region of interest" description="Disordered" evidence="2">
    <location>
        <begin position="173"/>
        <end position="282"/>
    </location>
</feature>
<protein>
    <submittedName>
        <fullName evidence="3">Uncharacterized protein</fullName>
    </submittedName>
</protein>
<feature type="region of interest" description="Disordered" evidence="2">
    <location>
        <begin position="89"/>
        <end position="136"/>
    </location>
</feature>
<evidence type="ECO:0000313" key="3">
    <source>
        <dbReference type="EMBL" id="EEH57782.1"/>
    </source>
</evidence>
<gene>
    <name evidence="3" type="ORF">MICPUCDRAFT_57447</name>
</gene>
<reference evidence="3 4" key="1">
    <citation type="journal article" date="2009" name="Science">
        <title>Green evolution and dynamic adaptations revealed by genomes of the marine picoeukaryotes Micromonas.</title>
        <authorList>
            <person name="Worden A.Z."/>
            <person name="Lee J.H."/>
            <person name="Mock T."/>
            <person name="Rouze P."/>
            <person name="Simmons M.P."/>
            <person name="Aerts A.L."/>
            <person name="Allen A.E."/>
            <person name="Cuvelier M.L."/>
            <person name="Derelle E."/>
            <person name="Everett M.V."/>
            <person name="Foulon E."/>
            <person name="Grimwood J."/>
            <person name="Gundlach H."/>
            <person name="Henrissat B."/>
            <person name="Napoli C."/>
            <person name="McDonald S.M."/>
            <person name="Parker M.S."/>
            <person name="Rombauts S."/>
            <person name="Salamov A."/>
            <person name="Von Dassow P."/>
            <person name="Badger J.H."/>
            <person name="Coutinho P.M."/>
            <person name="Demir E."/>
            <person name="Dubchak I."/>
            <person name="Gentemann C."/>
            <person name="Eikrem W."/>
            <person name="Gready J.E."/>
            <person name="John U."/>
            <person name="Lanier W."/>
            <person name="Lindquist E.A."/>
            <person name="Lucas S."/>
            <person name="Mayer K.F."/>
            <person name="Moreau H."/>
            <person name="Not F."/>
            <person name="Otillar R."/>
            <person name="Panaud O."/>
            <person name="Pangilinan J."/>
            <person name="Paulsen I."/>
            <person name="Piegu B."/>
            <person name="Poliakov A."/>
            <person name="Robbens S."/>
            <person name="Schmutz J."/>
            <person name="Toulza E."/>
            <person name="Wyss T."/>
            <person name="Zelensky A."/>
            <person name="Zhou K."/>
            <person name="Armbrust E.V."/>
            <person name="Bhattacharya D."/>
            <person name="Goodenough U.W."/>
            <person name="Van de Peer Y."/>
            <person name="Grigoriev I.V."/>
        </authorList>
    </citation>
    <scope>NUCLEOTIDE SEQUENCE [LARGE SCALE GENOMIC DNA]</scope>
    <source>
        <strain evidence="3 4">CCMP1545</strain>
    </source>
</reference>
<dbReference type="AlphaFoldDB" id="C1MQX5"/>
<sequence length="383" mass="40587">MTTQSENTFGLPEDNEHLAALEQEKARLTNAVKHLERSNQELQTALDESGPDKEYEDAVKENKEVVANYQAEIYKLAVEIAGIKGDVASVTPKEPQAPQGNDNTPQDEGSSDSLRSTETRQTPASPRSKRRGDDAVVLGGACASATTIAEHAPREATTAGVEDLISKLPDVLFPGEDDEALTPSNVVAGTSPGSLIARRNLSRSAPDGARGHDFGGRASASPPSGGGAYQPPNRRSSERFSPPSGGGGARSNGLPPSGARRGKHAAPRFEKPVKKNPAPGFNGAGFRGAREVYVSKLHDFLCAKAIEGAPWVKLLGKDGVETLCEKPLTVPENYAEFLRDHAWMFELSPDGRYVAAKVPGEEHACIPPPPSDGYYSTSPSGSV</sequence>
<keyword evidence="4" id="KW-1185">Reference proteome</keyword>
<feature type="coiled-coil region" evidence="1">
    <location>
        <begin position="11"/>
        <end position="48"/>
    </location>
</feature>
<feature type="compositionally biased region" description="Polar residues" evidence="2">
    <location>
        <begin position="98"/>
        <end position="125"/>
    </location>
</feature>
<name>C1MQX5_MICPC</name>
<evidence type="ECO:0000256" key="2">
    <source>
        <dbReference type="SAM" id="MobiDB-lite"/>
    </source>
</evidence>
<dbReference type="EMBL" id="GG663738">
    <property type="protein sequence ID" value="EEH57782.1"/>
    <property type="molecule type" value="Genomic_DNA"/>
</dbReference>
<dbReference type="RefSeq" id="XP_003057831.1">
    <property type="nucleotide sequence ID" value="XM_003057785.1"/>
</dbReference>
<dbReference type="OrthoDB" id="548474at2759"/>
<evidence type="ECO:0000256" key="1">
    <source>
        <dbReference type="SAM" id="Coils"/>
    </source>
</evidence>
<keyword evidence="1" id="KW-0175">Coiled coil</keyword>
<proteinExistence type="predicted"/>
<feature type="compositionally biased region" description="Polar residues" evidence="2">
    <location>
        <begin position="182"/>
        <end position="193"/>
    </location>
</feature>
<evidence type="ECO:0000313" key="4">
    <source>
        <dbReference type="Proteomes" id="UP000001876"/>
    </source>
</evidence>
<organism evidence="4">
    <name type="scientific">Micromonas pusilla (strain CCMP1545)</name>
    <name type="common">Picoplanktonic green alga</name>
    <dbReference type="NCBI Taxonomy" id="564608"/>
    <lineage>
        <taxon>Eukaryota</taxon>
        <taxon>Viridiplantae</taxon>
        <taxon>Chlorophyta</taxon>
        <taxon>Mamiellophyceae</taxon>
        <taxon>Mamiellales</taxon>
        <taxon>Mamiellaceae</taxon>
        <taxon>Micromonas</taxon>
    </lineage>
</organism>
<dbReference type="GO" id="GO:0070682">
    <property type="term" value="P:proteasome regulatory particle assembly"/>
    <property type="evidence" value="ECO:0007669"/>
    <property type="project" value="InterPro"/>
</dbReference>
<dbReference type="STRING" id="564608.C1MQX5"/>
<accession>C1MQX5</accession>
<dbReference type="KEGG" id="mpp:MICPUCDRAFT_57447"/>
<dbReference type="Proteomes" id="UP000001876">
    <property type="component" value="Unassembled WGS sequence"/>
</dbReference>
<dbReference type="GeneID" id="9683644"/>
<dbReference type="PANTHER" id="PTHR40422:SF1">
    <property type="entry name" value="TRANSLATION MACHINERY-ASSOCIATED PROTEIN 17"/>
    <property type="match status" value="1"/>
</dbReference>
<dbReference type="InterPro" id="IPR038966">
    <property type="entry name" value="TMA17"/>
</dbReference>